<gene>
    <name evidence="1" type="ORF">CMV_010479</name>
</gene>
<organism evidence="1 2">
    <name type="scientific">Castanea mollissima</name>
    <name type="common">Chinese chestnut</name>
    <dbReference type="NCBI Taxonomy" id="60419"/>
    <lineage>
        <taxon>Eukaryota</taxon>
        <taxon>Viridiplantae</taxon>
        <taxon>Streptophyta</taxon>
        <taxon>Embryophyta</taxon>
        <taxon>Tracheophyta</taxon>
        <taxon>Spermatophyta</taxon>
        <taxon>Magnoliopsida</taxon>
        <taxon>eudicotyledons</taxon>
        <taxon>Gunneridae</taxon>
        <taxon>Pentapetalae</taxon>
        <taxon>rosids</taxon>
        <taxon>fabids</taxon>
        <taxon>Fagales</taxon>
        <taxon>Fagaceae</taxon>
        <taxon>Castanea</taxon>
    </lineage>
</organism>
<evidence type="ECO:0000313" key="2">
    <source>
        <dbReference type="Proteomes" id="UP000737018"/>
    </source>
</evidence>
<proteinExistence type="predicted"/>
<dbReference type="EMBL" id="JRKL02001213">
    <property type="protein sequence ID" value="KAF3965321.1"/>
    <property type="molecule type" value="Genomic_DNA"/>
</dbReference>
<name>A0A8J4W0P9_9ROSI</name>
<sequence>MEAVIVFAMESNIESFEIRAGGDFGVWEACLASAAFHCSEARIEEEHEPLLVRRMEILQEFKVLLEGSIFLEGYLNFEDF</sequence>
<dbReference type="AlphaFoldDB" id="A0A8J4W0P9"/>
<comment type="caution">
    <text evidence="1">The sequence shown here is derived from an EMBL/GenBank/DDBJ whole genome shotgun (WGS) entry which is preliminary data.</text>
</comment>
<dbReference type="Proteomes" id="UP000737018">
    <property type="component" value="Unassembled WGS sequence"/>
</dbReference>
<evidence type="ECO:0000313" key="1">
    <source>
        <dbReference type="EMBL" id="KAF3965321.1"/>
    </source>
</evidence>
<reference evidence="1" key="1">
    <citation type="submission" date="2020-03" db="EMBL/GenBank/DDBJ databases">
        <title>Castanea mollissima Vanexum genome sequencing.</title>
        <authorList>
            <person name="Staton M."/>
        </authorList>
    </citation>
    <scope>NUCLEOTIDE SEQUENCE</scope>
    <source>
        <tissue evidence="1">Leaf</tissue>
    </source>
</reference>
<keyword evidence="2" id="KW-1185">Reference proteome</keyword>
<accession>A0A8J4W0P9</accession>
<protein>
    <submittedName>
        <fullName evidence="1">Uncharacterized protein</fullName>
    </submittedName>
</protein>